<proteinExistence type="predicted"/>
<dbReference type="Pfam" id="PF00005">
    <property type="entry name" value="ABC_tran"/>
    <property type="match status" value="1"/>
</dbReference>
<dbReference type="GO" id="GO:0034040">
    <property type="term" value="F:ATPase-coupled lipid transmembrane transporter activity"/>
    <property type="evidence" value="ECO:0007669"/>
    <property type="project" value="TreeGrafter"/>
</dbReference>
<dbReference type="PANTHER" id="PTHR24221">
    <property type="entry name" value="ATP-BINDING CASSETTE SUB-FAMILY B"/>
    <property type="match status" value="1"/>
</dbReference>
<comment type="subcellular location">
    <subcellularLocation>
        <location evidence="1">Cell membrane</location>
        <topology evidence="1">Multi-pass membrane protein</topology>
    </subcellularLocation>
</comment>
<dbReference type="PROSITE" id="PS50893">
    <property type="entry name" value="ABC_TRANSPORTER_2"/>
    <property type="match status" value="1"/>
</dbReference>
<dbReference type="GO" id="GO:0016887">
    <property type="term" value="F:ATP hydrolysis activity"/>
    <property type="evidence" value="ECO:0007669"/>
    <property type="project" value="InterPro"/>
</dbReference>
<feature type="domain" description="ABC transmembrane type-1" evidence="9">
    <location>
        <begin position="23"/>
        <end position="299"/>
    </location>
</feature>
<evidence type="ECO:0000256" key="4">
    <source>
        <dbReference type="ARBA" id="ARBA00022840"/>
    </source>
</evidence>
<keyword evidence="11" id="KW-1185">Reference proteome</keyword>
<keyword evidence="2 7" id="KW-0812">Transmembrane</keyword>
<dbReference type="InterPro" id="IPR003593">
    <property type="entry name" value="AAA+_ATPase"/>
</dbReference>
<dbReference type="RefSeq" id="WP_046327161.1">
    <property type="nucleotide sequence ID" value="NZ_CP084389.1"/>
</dbReference>
<reference evidence="10" key="1">
    <citation type="submission" date="2021-09" db="EMBL/GenBank/DDBJ databases">
        <title>Lactobacillus species from Apis mellifera, Switzerland.</title>
        <authorList>
            <person name="Pfister J."/>
            <person name="Brown A."/>
            <person name="Neumann P."/>
            <person name="Collaud A."/>
            <person name="Retschnig G."/>
            <person name="Perreten V."/>
        </authorList>
    </citation>
    <scope>NUCLEOTIDE SEQUENCE</scope>
    <source>
        <strain evidence="10">IBH002</strain>
    </source>
</reference>
<evidence type="ECO:0000259" key="8">
    <source>
        <dbReference type="PROSITE" id="PS50893"/>
    </source>
</evidence>
<dbReference type="GO" id="GO:0005524">
    <property type="term" value="F:ATP binding"/>
    <property type="evidence" value="ECO:0007669"/>
    <property type="project" value="UniProtKB-KW"/>
</dbReference>
<accession>A0AA47GG72</accession>
<organism evidence="10 11">
    <name type="scientific">Lactobacillus helsingborgensis</name>
    <dbReference type="NCBI Taxonomy" id="1218494"/>
    <lineage>
        <taxon>Bacteria</taxon>
        <taxon>Bacillati</taxon>
        <taxon>Bacillota</taxon>
        <taxon>Bacilli</taxon>
        <taxon>Lactobacillales</taxon>
        <taxon>Lactobacillaceae</taxon>
        <taxon>Lactobacillus</taxon>
    </lineage>
</organism>
<dbReference type="PROSITE" id="PS00211">
    <property type="entry name" value="ABC_TRANSPORTER_1"/>
    <property type="match status" value="1"/>
</dbReference>
<feature type="domain" description="ABC transporter" evidence="8">
    <location>
        <begin position="326"/>
        <end position="535"/>
    </location>
</feature>
<feature type="transmembrane region" description="Helical" evidence="7">
    <location>
        <begin position="20"/>
        <end position="43"/>
    </location>
</feature>
<dbReference type="SUPFAM" id="SSF90123">
    <property type="entry name" value="ABC transporter transmembrane region"/>
    <property type="match status" value="1"/>
</dbReference>
<dbReference type="SUPFAM" id="SSF52540">
    <property type="entry name" value="P-loop containing nucleoside triphosphate hydrolases"/>
    <property type="match status" value="1"/>
</dbReference>
<keyword evidence="3" id="KW-0547">Nucleotide-binding</keyword>
<dbReference type="SMART" id="SM00382">
    <property type="entry name" value="AAA"/>
    <property type="match status" value="1"/>
</dbReference>
<feature type="transmembrane region" description="Helical" evidence="7">
    <location>
        <begin position="246"/>
        <end position="279"/>
    </location>
</feature>
<evidence type="ECO:0000256" key="2">
    <source>
        <dbReference type="ARBA" id="ARBA00022692"/>
    </source>
</evidence>
<evidence type="ECO:0000256" key="3">
    <source>
        <dbReference type="ARBA" id="ARBA00022741"/>
    </source>
</evidence>
<evidence type="ECO:0000259" key="9">
    <source>
        <dbReference type="PROSITE" id="PS50929"/>
    </source>
</evidence>
<dbReference type="PROSITE" id="PS50929">
    <property type="entry name" value="ABC_TM1F"/>
    <property type="match status" value="1"/>
</dbReference>
<feature type="transmembrane region" description="Helical" evidence="7">
    <location>
        <begin position="132"/>
        <end position="150"/>
    </location>
</feature>
<dbReference type="InterPro" id="IPR027417">
    <property type="entry name" value="P-loop_NTPase"/>
</dbReference>
<keyword evidence="6 7" id="KW-0472">Membrane</keyword>
<dbReference type="InterPro" id="IPR017871">
    <property type="entry name" value="ABC_transporter-like_CS"/>
</dbReference>
<keyword evidence="5 7" id="KW-1133">Transmembrane helix</keyword>
<dbReference type="Proteomes" id="UP001164557">
    <property type="component" value="Chromosome"/>
</dbReference>
<protein>
    <submittedName>
        <fullName evidence="10">ABC transporter ATP-binding protein/permease</fullName>
    </submittedName>
</protein>
<dbReference type="InterPro" id="IPR003439">
    <property type="entry name" value="ABC_transporter-like_ATP-bd"/>
</dbReference>
<evidence type="ECO:0000256" key="7">
    <source>
        <dbReference type="SAM" id="Phobius"/>
    </source>
</evidence>
<dbReference type="EMBL" id="CP084389">
    <property type="protein sequence ID" value="UZX28899.1"/>
    <property type="molecule type" value="Genomic_DNA"/>
</dbReference>
<evidence type="ECO:0000256" key="5">
    <source>
        <dbReference type="ARBA" id="ARBA00022989"/>
    </source>
</evidence>
<feature type="transmembrane region" description="Helical" evidence="7">
    <location>
        <begin position="156"/>
        <end position="174"/>
    </location>
</feature>
<dbReference type="Gene3D" id="1.20.1560.10">
    <property type="entry name" value="ABC transporter type 1, transmembrane domain"/>
    <property type="match status" value="1"/>
</dbReference>
<dbReference type="Pfam" id="PF00664">
    <property type="entry name" value="ABC_membrane"/>
    <property type="match status" value="1"/>
</dbReference>
<evidence type="ECO:0000256" key="6">
    <source>
        <dbReference type="ARBA" id="ARBA00023136"/>
    </source>
</evidence>
<dbReference type="GO" id="GO:0140359">
    <property type="term" value="F:ABC-type transporter activity"/>
    <property type="evidence" value="ECO:0007669"/>
    <property type="project" value="InterPro"/>
</dbReference>
<evidence type="ECO:0000313" key="11">
    <source>
        <dbReference type="Proteomes" id="UP001164557"/>
    </source>
</evidence>
<gene>
    <name evidence="10" type="ORF">LDX53_04715</name>
</gene>
<dbReference type="AlphaFoldDB" id="A0AA47GG72"/>
<evidence type="ECO:0000313" key="10">
    <source>
        <dbReference type="EMBL" id="UZX28899.1"/>
    </source>
</evidence>
<sequence>MTNKQEIQRENKSIKKMVAFRLILIAIFGGITALDGIISPILIGKLMDNISKKEFSTSFILLVVFLLCFVLVNTSFWIWRLLSLNIRKIINKWLRSQAVASYNNHPQLQSSKILNFINVTIKQFENQIIDSVIMLIYCIEQAVITLFFVIKINPILGLTYLILGFIPAVVPFVFKKWLSKSTDRWNKSYQRYSLHTTEYFNGFYTIKRFESLLIFKDKLNNLLNDSENKYYQMDADKEHSRFVSNLLYSLSTILSLGLGVYFVSIGQLTAGALMSLYLAADRVTSPIISSIQFTNQLLSSRPLIDSCQKIISTKEKPINNIEPQKFRDDTVLKIDDGSFGYDKAIIHNLSFSASSGEKILISGRSGIGKTTIVKTMLNELKLLGGTIKYSKELYAKPIYDNIGVLAQETTIFTGTLLFNLCLGQNYPTTSILQVLHEVGLTKFANENALNMSLGEGANALSGGEKRKLELARLLLRNKKLLLVDEALSGLDKESYGQVFNLILNFPGTVIDIEHNVQPAFAKKYDKVIELDQYAL</sequence>
<dbReference type="GO" id="GO:0005886">
    <property type="term" value="C:plasma membrane"/>
    <property type="evidence" value="ECO:0007669"/>
    <property type="project" value="UniProtKB-SubCell"/>
</dbReference>
<dbReference type="PANTHER" id="PTHR24221:SF654">
    <property type="entry name" value="ATP-BINDING CASSETTE SUB-FAMILY B MEMBER 6"/>
    <property type="match status" value="1"/>
</dbReference>
<dbReference type="InterPro" id="IPR036640">
    <property type="entry name" value="ABC1_TM_sf"/>
</dbReference>
<name>A0AA47GG72_9LACO</name>
<dbReference type="Gene3D" id="3.40.50.300">
    <property type="entry name" value="P-loop containing nucleotide triphosphate hydrolases"/>
    <property type="match status" value="1"/>
</dbReference>
<dbReference type="InterPro" id="IPR039421">
    <property type="entry name" value="Type_1_exporter"/>
</dbReference>
<feature type="transmembrane region" description="Helical" evidence="7">
    <location>
        <begin position="55"/>
        <end position="79"/>
    </location>
</feature>
<keyword evidence="4 10" id="KW-0067">ATP-binding</keyword>
<dbReference type="InterPro" id="IPR011527">
    <property type="entry name" value="ABC1_TM_dom"/>
</dbReference>
<evidence type="ECO:0000256" key="1">
    <source>
        <dbReference type="ARBA" id="ARBA00004651"/>
    </source>
</evidence>